<dbReference type="Proteomes" id="UP000694416">
    <property type="component" value="Unplaced"/>
</dbReference>
<dbReference type="Ensembl" id="ENSPTET00000027904.1">
    <property type="protein sequence ID" value="ENSPTEP00000019073.1"/>
    <property type="gene ID" value="ENSPTEG00000020459.1"/>
</dbReference>
<sequence length="79" mass="9298">MKKRGKWQHRSLSCACVSPEAFSDFCHIEDAHGELKLRQPLWLRDMYRLHSATCVKNMAQKRHGKESSNENDIFHKDVE</sequence>
<name>A0A8C9HF82_9PRIM</name>
<reference evidence="2" key="2">
    <citation type="submission" date="2025-09" db="UniProtKB">
        <authorList>
            <consortium name="Ensembl"/>
        </authorList>
    </citation>
    <scope>IDENTIFICATION</scope>
</reference>
<evidence type="ECO:0000313" key="3">
    <source>
        <dbReference type="Proteomes" id="UP000694416"/>
    </source>
</evidence>
<evidence type="ECO:0000256" key="1">
    <source>
        <dbReference type="SAM" id="MobiDB-lite"/>
    </source>
</evidence>
<proteinExistence type="predicted"/>
<dbReference type="AlphaFoldDB" id="A0A8C9HF82"/>
<feature type="compositionally biased region" description="Basic and acidic residues" evidence="1">
    <location>
        <begin position="65"/>
        <end position="79"/>
    </location>
</feature>
<protein>
    <submittedName>
        <fullName evidence="2">Uncharacterized protein</fullName>
    </submittedName>
</protein>
<organism evidence="2 3">
    <name type="scientific">Piliocolobus tephrosceles</name>
    <name type="common">Ugandan red Colobus</name>
    <dbReference type="NCBI Taxonomy" id="591936"/>
    <lineage>
        <taxon>Eukaryota</taxon>
        <taxon>Metazoa</taxon>
        <taxon>Chordata</taxon>
        <taxon>Craniata</taxon>
        <taxon>Vertebrata</taxon>
        <taxon>Euteleostomi</taxon>
        <taxon>Mammalia</taxon>
        <taxon>Eutheria</taxon>
        <taxon>Euarchontoglires</taxon>
        <taxon>Primates</taxon>
        <taxon>Haplorrhini</taxon>
        <taxon>Catarrhini</taxon>
        <taxon>Cercopithecidae</taxon>
        <taxon>Colobinae</taxon>
        <taxon>Piliocolobus</taxon>
    </lineage>
</organism>
<reference evidence="2" key="1">
    <citation type="submission" date="2025-08" db="UniProtKB">
        <authorList>
            <consortium name="Ensembl"/>
        </authorList>
    </citation>
    <scope>IDENTIFICATION</scope>
</reference>
<accession>A0A8C9HF82</accession>
<keyword evidence="3" id="KW-1185">Reference proteome</keyword>
<evidence type="ECO:0000313" key="2">
    <source>
        <dbReference type="Ensembl" id="ENSPTEP00000019073.1"/>
    </source>
</evidence>
<feature type="region of interest" description="Disordered" evidence="1">
    <location>
        <begin position="58"/>
        <end position="79"/>
    </location>
</feature>